<dbReference type="Proteomes" id="UP000604825">
    <property type="component" value="Unassembled WGS sequence"/>
</dbReference>
<dbReference type="OrthoDB" id="10643271at2759"/>
<protein>
    <submittedName>
        <fullName evidence="1">Uncharacterized protein</fullName>
    </submittedName>
</protein>
<comment type="caution">
    <text evidence="1">The sequence shown here is derived from an EMBL/GenBank/DDBJ whole genome shotgun (WGS) entry which is preliminary data.</text>
</comment>
<evidence type="ECO:0000313" key="1">
    <source>
        <dbReference type="EMBL" id="CAD6202156.1"/>
    </source>
</evidence>
<sequence length="571" mass="63925">MAPAATRLGVMASEATWPGALTVFADPSAYILAVKPSQLSVSGVIGHAVTISYIPKPHHSVLDFAYTELATAATEKLFQSASTGFYIDVAPSNTADYVPTKCSMYCRSGFTSMLTTALSSSTPTWVSAAVINSFDKRPWPPPSQAQVHVWKPPWSPPAHQYFRTVHAETVESWKHKTVITEWSPHVLIQEQMQQKCGGTFGLAWHKDRLMVPKWLADIVVTFLLLYVREESRYLVTFFATHLIDVQMLDCVTCVPPDENELEVWIIQLQQPWPLLAVLPLWPTTCPSFGCRTMMQLLDVSLAQASNSDGLGGMFGTVVVGLLQRSSRSLVSCRLEVSFAVCMIGLFWQSSVSFICSQFALVASLKSVGWQVFDRGRCWSLASTQGWIDTKLLWLELRVEQHMCIGHGRSYKFSSICSVLIDASLIGSSTDVQTEAHVDDNSLDISLVYHTETLEICWWMSEPRSDVMLVQEHDTRACKSSQPVPSWIFLWQSHIDHCNVVLIYIIDNIETVNMQLPQISNNSFVLLMLVGAVLGQMLLLHGSAKQPEQIQFWVPSVQIYRIHKVVFFKLST</sequence>
<keyword evidence="2" id="KW-1185">Reference proteome</keyword>
<organism evidence="1 2">
    <name type="scientific">Miscanthus lutarioriparius</name>
    <dbReference type="NCBI Taxonomy" id="422564"/>
    <lineage>
        <taxon>Eukaryota</taxon>
        <taxon>Viridiplantae</taxon>
        <taxon>Streptophyta</taxon>
        <taxon>Embryophyta</taxon>
        <taxon>Tracheophyta</taxon>
        <taxon>Spermatophyta</taxon>
        <taxon>Magnoliopsida</taxon>
        <taxon>Liliopsida</taxon>
        <taxon>Poales</taxon>
        <taxon>Poaceae</taxon>
        <taxon>PACMAD clade</taxon>
        <taxon>Panicoideae</taxon>
        <taxon>Andropogonodae</taxon>
        <taxon>Andropogoneae</taxon>
        <taxon>Saccharinae</taxon>
        <taxon>Miscanthus</taxon>
    </lineage>
</organism>
<reference evidence="1" key="1">
    <citation type="submission" date="2020-10" db="EMBL/GenBank/DDBJ databases">
        <authorList>
            <person name="Han B."/>
            <person name="Lu T."/>
            <person name="Zhao Q."/>
            <person name="Huang X."/>
            <person name="Zhao Y."/>
        </authorList>
    </citation>
    <scope>NUCLEOTIDE SEQUENCE</scope>
</reference>
<name>A0A811M7D7_9POAL</name>
<accession>A0A811M7D7</accession>
<proteinExistence type="predicted"/>
<dbReference type="EMBL" id="CAJGYO010000001">
    <property type="protein sequence ID" value="CAD6202156.1"/>
    <property type="molecule type" value="Genomic_DNA"/>
</dbReference>
<gene>
    <name evidence="1" type="ORF">NCGR_LOCUS446</name>
</gene>
<evidence type="ECO:0000313" key="2">
    <source>
        <dbReference type="Proteomes" id="UP000604825"/>
    </source>
</evidence>
<dbReference type="AlphaFoldDB" id="A0A811M7D7"/>